<dbReference type="InterPro" id="IPR050791">
    <property type="entry name" value="Aldo-Keto_reductase"/>
</dbReference>
<dbReference type="Pfam" id="PF00248">
    <property type="entry name" value="Aldo_ket_red"/>
    <property type="match status" value="1"/>
</dbReference>
<dbReference type="PANTHER" id="PTHR43625">
    <property type="entry name" value="AFLATOXIN B1 ALDEHYDE REDUCTASE"/>
    <property type="match status" value="1"/>
</dbReference>
<dbReference type="AlphaFoldDB" id="A0A0R2NVX7"/>
<dbReference type="SUPFAM" id="SSF51430">
    <property type="entry name" value="NAD(P)-linked oxidoreductase"/>
    <property type="match status" value="1"/>
</dbReference>
<dbReference type="InterPro" id="IPR023210">
    <property type="entry name" value="NADP_OxRdtase_dom"/>
</dbReference>
<dbReference type="InterPro" id="IPR020471">
    <property type="entry name" value="AKR"/>
</dbReference>
<dbReference type="Gene3D" id="3.20.20.100">
    <property type="entry name" value="NADP-dependent oxidoreductase domain"/>
    <property type="match status" value="1"/>
</dbReference>
<accession>A0A0R2NVX7</accession>
<keyword evidence="4" id="KW-1185">Reference proteome</keyword>
<sequence>MMEAIQMAEINAANAGTFAFDDKFKVNRLGYGTMQLTGPGTWGPYRDPESGIKVIKQALDYGVNFFDTADSYGPWFADRYLAAGLKGAANRDQIFISDKVGQTRQGPNIWTPHGEANYLRQQVEVSMMTLGIDHEDLVFLHRIDSHFSIAEQVGELKKLQDEGKIKHIGLSQVTVAEIKEAQKVAKIDAIENLYNVADHRDDDVLDYAETQNMAFLPWFPLATGKLAQPGSELSTMADKYQVSPAQIALAWLLKRSKNVLPIPGTSSVDHLADNVAAANVELSDTDFKTLSDLSK</sequence>
<dbReference type="EMBL" id="AYGX02000032">
    <property type="protein sequence ID" value="KRO28786.1"/>
    <property type="molecule type" value="Genomic_DNA"/>
</dbReference>
<name>A0A0R2NVX7_9LACO</name>
<proteinExistence type="predicted"/>
<feature type="domain" description="NADP-dependent oxidoreductase" evidence="2">
    <location>
        <begin position="28"/>
        <end position="293"/>
    </location>
</feature>
<gene>
    <name evidence="3" type="ORF">DY78_GL001966</name>
</gene>
<dbReference type="InterPro" id="IPR036812">
    <property type="entry name" value="NAD(P)_OxRdtase_dom_sf"/>
</dbReference>
<evidence type="ECO:0000256" key="1">
    <source>
        <dbReference type="ARBA" id="ARBA00023002"/>
    </source>
</evidence>
<comment type="caution">
    <text evidence="3">The sequence shown here is derived from an EMBL/GenBank/DDBJ whole genome shotgun (WGS) entry which is preliminary data.</text>
</comment>
<evidence type="ECO:0000313" key="4">
    <source>
        <dbReference type="Proteomes" id="UP000050920"/>
    </source>
</evidence>
<dbReference type="CDD" id="cd19088">
    <property type="entry name" value="AKR_AKR13B1"/>
    <property type="match status" value="1"/>
</dbReference>
<dbReference type="GO" id="GO:0016491">
    <property type="term" value="F:oxidoreductase activity"/>
    <property type="evidence" value="ECO:0007669"/>
    <property type="project" value="UniProtKB-KW"/>
</dbReference>
<dbReference type="GO" id="GO:0005737">
    <property type="term" value="C:cytoplasm"/>
    <property type="evidence" value="ECO:0007669"/>
    <property type="project" value="TreeGrafter"/>
</dbReference>
<evidence type="ECO:0000259" key="2">
    <source>
        <dbReference type="Pfam" id="PF00248"/>
    </source>
</evidence>
<organism evidence="3 4">
    <name type="scientific">Lactiplantibacillus fabifermentans DSM 21115</name>
    <dbReference type="NCBI Taxonomy" id="1413187"/>
    <lineage>
        <taxon>Bacteria</taxon>
        <taxon>Bacillati</taxon>
        <taxon>Bacillota</taxon>
        <taxon>Bacilli</taxon>
        <taxon>Lactobacillales</taxon>
        <taxon>Lactobacillaceae</taxon>
        <taxon>Lactiplantibacillus</taxon>
    </lineage>
</organism>
<reference evidence="3 4" key="1">
    <citation type="journal article" date="2015" name="Genome Announc.">
        <title>Expanding the biotechnology potential of lactobacilli through comparative genomics of 213 strains and associated genera.</title>
        <authorList>
            <person name="Sun Z."/>
            <person name="Harris H.M."/>
            <person name="McCann A."/>
            <person name="Guo C."/>
            <person name="Argimon S."/>
            <person name="Zhang W."/>
            <person name="Yang X."/>
            <person name="Jeffery I.B."/>
            <person name="Cooney J.C."/>
            <person name="Kagawa T.F."/>
            <person name="Liu W."/>
            <person name="Song Y."/>
            <person name="Salvetti E."/>
            <person name="Wrobel A."/>
            <person name="Rasinkangas P."/>
            <person name="Parkhill J."/>
            <person name="Rea M.C."/>
            <person name="O'Sullivan O."/>
            <person name="Ritari J."/>
            <person name="Douillard F.P."/>
            <person name="Paul Ross R."/>
            <person name="Yang R."/>
            <person name="Briner A.E."/>
            <person name="Felis G.E."/>
            <person name="de Vos W.M."/>
            <person name="Barrangou R."/>
            <person name="Klaenhammer T.R."/>
            <person name="Caufield P.W."/>
            <person name="Cui Y."/>
            <person name="Zhang H."/>
            <person name="O'Toole P.W."/>
        </authorList>
    </citation>
    <scope>NUCLEOTIDE SEQUENCE [LARGE SCALE GENOMIC DNA]</scope>
    <source>
        <strain evidence="3 4">DSM 21115</strain>
    </source>
</reference>
<dbReference type="Proteomes" id="UP000050920">
    <property type="component" value="Unassembled WGS sequence"/>
</dbReference>
<evidence type="ECO:0000313" key="3">
    <source>
        <dbReference type="EMBL" id="KRO28786.1"/>
    </source>
</evidence>
<dbReference type="PANTHER" id="PTHR43625:SF40">
    <property type="entry name" value="ALDO-KETO REDUCTASE YAKC [NADP(+)]"/>
    <property type="match status" value="1"/>
</dbReference>
<protein>
    <submittedName>
        <fullName evidence="3">Oxidoreductase</fullName>
    </submittedName>
</protein>
<keyword evidence="1" id="KW-0560">Oxidoreductase</keyword>
<dbReference type="PRINTS" id="PR00069">
    <property type="entry name" value="ALDKETRDTASE"/>
</dbReference>